<gene>
    <name evidence="2" type="ORF">ACFOOI_11655</name>
</gene>
<proteinExistence type="predicted"/>
<dbReference type="Pfam" id="PF10990">
    <property type="entry name" value="DUF2809"/>
    <property type="match status" value="1"/>
</dbReference>
<evidence type="ECO:0000256" key="1">
    <source>
        <dbReference type="SAM" id="Phobius"/>
    </source>
</evidence>
<dbReference type="EMBL" id="JBHRYQ010000001">
    <property type="protein sequence ID" value="MFC3811309.1"/>
    <property type="molecule type" value="Genomic_DNA"/>
</dbReference>
<dbReference type="RefSeq" id="WP_379838150.1">
    <property type="nucleotide sequence ID" value="NZ_JBHRYQ010000001.1"/>
</dbReference>
<dbReference type="Proteomes" id="UP001595616">
    <property type="component" value="Unassembled WGS sequence"/>
</dbReference>
<keyword evidence="1" id="KW-0472">Membrane</keyword>
<dbReference type="InterPro" id="IPR021257">
    <property type="entry name" value="DUF2809"/>
</dbReference>
<keyword evidence="3" id="KW-1185">Reference proteome</keyword>
<sequence length="124" mass="14286">MMTFKKTYFLIFLGLLLTEICIALFVNDAFIRPYFGDFLATICLYCFFMTFIKLKPLHIALLSLLISVLIEIFQYLNWGHSTTIKSNKTLQVVLGSSFSWGDVVAYVLGFFVVIYVELKTRENA</sequence>
<organism evidence="2 3">
    <name type="scientific">Lacihabitans lacunae</name>
    <dbReference type="NCBI Taxonomy" id="1028214"/>
    <lineage>
        <taxon>Bacteria</taxon>
        <taxon>Pseudomonadati</taxon>
        <taxon>Bacteroidota</taxon>
        <taxon>Cytophagia</taxon>
        <taxon>Cytophagales</taxon>
        <taxon>Leadbetterellaceae</taxon>
        <taxon>Lacihabitans</taxon>
    </lineage>
</organism>
<feature type="transmembrane region" description="Helical" evidence="1">
    <location>
        <begin position="98"/>
        <end position="118"/>
    </location>
</feature>
<comment type="caution">
    <text evidence="2">The sequence shown here is derived from an EMBL/GenBank/DDBJ whole genome shotgun (WGS) entry which is preliminary data.</text>
</comment>
<feature type="transmembrane region" description="Helical" evidence="1">
    <location>
        <begin position="59"/>
        <end position="78"/>
    </location>
</feature>
<evidence type="ECO:0000313" key="3">
    <source>
        <dbReference type="Proteomes" id="UP001595616"/>
    </source>
</evidence>
<keyword evidence="1" id="KW-0812">Transmembrane</keyword>
<feature type="transmembrane region" description="Helical" evidence="1">
    <location>
        <begin position="33"/>
        <end position="52"/>
    </location>
</feature>
<reference evidence="3" key="1">
    <citation type="journal article" date="2019" name="Int. J. Syst. Evol. Microbiol.">
        <title>The Global Catalogue of Microorganisms (GCM) 10K type strain sequencing project: providing services to taxonomists for standard genome sequencing and annotation.</title>
        <authorList>
            <consortium name="The Broad Institute Genomics Platform"/>
            <consortium name="The Broad Institute Genome Sequencing Center for Infectious Disease"/>
            <person name="Wu L."/>
            <person name="Ma J."/>
        </authorList>
    </citation>
    <scope>NUCLEOTIDE SEQUENCE [LARGE SCALE GENOMIC DNA]</scope>
    <source>
        <strain evidence="3">CECT 7956</strain>
    </source>
</reference>
<evidence type="ECO:0000313" key="2">
    <source>
        <dbReference type="EMBL" id="MFC3811309.1"/>
    </source>
</evidence>
<name>A0ABV7YXL0_9BACT</name>
<protein>
    <submittedName>
        <fullName evidence="2">DUF2809 domain-containing protein</fullName>
    </submittedName>
</protein>
<keyword evidence="1" id="KW-1133">Transmembrane helix</keyword>
<accession>A0ABV7YXL0</accession>